<evidence type="ECO:0008006" key="4">
    <source>
        <dbReference type="Google" id="ProtNLM"/>
    </source>
</evidence>
<dbReference type="EMBL" id="KI912115">
    <property type="protein sequence ID" value="ETS77646.1"/>
    <property type="molecule type" value="Genomic_DNA"/>
</dbReference>
<keyword evidence="1" id="KW-0812">Transmembrane</keyword>
<keyword evidence="1" id="KW-0472">Membrane</keyword>
<sequence>MKSFNTGPHPGTIAERFNSIPIKPVSARTHAGHIPGDKSVTSNEAIKALSSTRSLYIPNGHQRLSSGVLGHRDYTNFRSQYLRAHTPIRFLPRGIISFNYWIPDIAVIDDEFGKPVESRSLEACPCGRDSIDTAVFARVFVPQGDIRILPALPASSRAINWPLEYYVTSLLRGGKGLSDPSAAATYLTALERAINWFDRSNGVTEAAEFQNNMALFYEGYHATSHTSLLQLLNSTDIEEFGELLPALRLPMRFAKMIEFLCDKYPDLFASAPTVAMSLINQGLEGLSKRDSVSFAEDIKVAITKKQCTTGIFSKVYALSAHNSTIGRLCRALQYSSLIVGFTHTEAVPLHHHDTIYPSGFTGFLTDTDLFEKLQHQDPMTVALFTLQHLRSVGLLAVRLGYKFPSRELVESRLDAHSLDAHSVSRIRVDRWRQVMMTEQQKKETRQQQKRTERQMRMDILLQTLLCNQIASLAQSAAFTDEGISTTSRQFLWIGTVAYVRAKLAVALIIIAASIPLALYFWLSIAYAAVDTFSNYASLALLLTGAILGVGPSVYRKDWAYHDFIRFRMPARNLSELGKRGAEYFFKRQSEGTPISGRYASPYPTESSEGTGLVADVPTQLSSMHDLGPPELGATNLGAYIIWWPRTREAGSDGTVIFARYTPGVVSQMIRGKLPDINEVSSVAHKAASNFQHDIYFG</sequence>
<dbReference type="HOGENOM" id="CLU_395398_0_0_1"/>
<dbReference type="KEGG" id="pfy:PFICI_09708"/>
<dbReference type="Proteomes" id="UP000030651">
    <property type="component" value="Unassembled WGS sequence"/>
</dbReference>
<feature type="transmembrane region" description="Helical" evidence="1">
    <location>
        <begin position="503"/>
        <end position="529"/>
    </location>
</feature>
<dbReference type="GeneID" id="19274721"/>
<feature type="transmembrane region" description="Helical" evidence="1">
    <location>
        <begin position="535"/>
        <end position="554"/>
    </location>
</feature>
<dbReference type="AlphaFoldDB" id="W3WXN1"/>
<proteinExistence type="predicted"/>
<keyword evidence="3" id="KW-1185">Reference proteome</keyword>
<keyword evidence="1" id="KW-1133">Transmembrane helix</keyword>
<organism evidence="2 3">
    <name type="scientific">Pestalotiopsis fici (strain W106-1 / CGMCC3.15140)</name>
    <dbReference type="NCBI Taxonomy" id="1229662"/>
    <lineage>
        <taxon>Eukaryota</taxon>
        <taxon>Fungi</taxon>
        <taxon>Dikarya</taxon>
        <taxon>Ascomycota</taxon>
        <taxon>Pezizomycotina</taxon>
        <taxon>Sordariomycetes</taxon>
        <taxon>Xylariomycetidae</taxon>
        <taxon>Amphisphaeriales</taxon>
        <taxon>Sporocadaceae</taxon>
        <taxon>Pestalotiopsis</taxon>
    </lineage>
</organism>
<dbReference type="RefSeq" id="XP_007836480.1">
    <property type="nucleotide sequence ID" value="XM_007838289.1"/>
</dbReference>
<evidence type="ECO:0000313" key="3">
    <source>
        <dbReference type="Proteomes" id="UP000030651"/>
    </source>
</evidence>
<evidence type="ECO:0000313" key="2">
    <source>
        <dbReference type="EMBL" id="ETS77646.1"/>
    </source>
</evidence>
<protein>
    <recommendedName>
        <fullName evidence="4">Transmembrane protein</fullName>
    </recommendedName>
</protein>
<gene>
    <name evidence="2" type="ORF">PFICI_09708</name>
</gene>
<evidence type="ECO:0000256" key="1">
    <source>
        <dbReference type="SAM" id="Phobius"/>
    </source>
</evidence>
<reference evidence="3" key="1">
    <citation type="journal article" date="2015" name="BMC Genomics">
        <title>Genomic and transcriptomic analysis of the endophytic fungus Pestalotiopsis fici reveals its lifestyle and high potential for synthesis of natural products.</title>
        <authorList>
            <person name="Wang X."/>
            <person name="Zhang X."/>
            <person name="Liu L."/>
            <person name="Xiang M."/>
            <person name="Wang W."/>
            <person name="Sun X."/>
            <person name="Che Y."/>
            <person name="Guo L."/>
            <person name="Liu G."/>
            <person name="Guo L."/>
            <person name="Wang C."/>
            <person name="Yin W.B."/>
            <person name="Stadler M."/>
            <person name="Zhang X."/>
            <person name="Liu X."/>
        </authorList>
    </citation>
    <scope>NUCLEOTIDE SEQUENCE [LARGE SCALE GENOMIC DNA]</scope>
    <source>
        <strain evidence="3">W106-1 / CGMCC3.15140</strain>
    </source>
</reference>
<dbReference type="InParanoid" id="W3WXN1"/>
<name>W3WXN1_PESFW</name>
<accession>W3WXN1</accession>